<keyword evidence="2" id="KW-0812">Transmembrane</keyword>
<keyword evidence="2" id="KW-0472">Membrane</keyword>
<keyword evidence="2" id="KW-1133">Transmembrane helix</keyword>
<reference evidence="4" key="1">
    <citation type="submission" date="2022-01" db="EMBL/GenBank/DDBJ databases">
        <title>Nocardioidaceae gen. sp. A5X3R13.</title>
        <authorList>
            <person name="Lopez Marin M.A."/>
            <person name="Uhlik O."/>
        </authorList>
    </citation>
    <scope>NUCLEOTIDE SEQUENCE</scope>
    <source>
        <strain evidence="4">A5X3R13</strain>
    </source>
</reference>
<name>A0AA46TER6_9ACTN</name>
<dbReference type="InterPro" id="IPR005182">
    <property type="entry name" value="YdbS-like_PH"/>
</dbReference>
<proteinExistence type="predicted"/>
<dbReference type="KEGG" id="sgrg:L0C25_15845"/>
<evidence type="ECO:0000313" key="5">
    <source>
        <dbReference type="Proteomes" id="UP001164390"/>
    </source>
</evidence>
<gene>
    <name evidence="4" type="ORF">L0C25_15845</name>
</gene>
<protein>
    <submittedName>
        <fullName evidence="4">PH domain-containing protein</fullName>
    </submittedName>
</protein>
<dbReference type="RefSeq" id="WP_271632655.1">
    <property type="nucleotide sequence ID" value="NZ_CP094970.1"/>
</dbReference>
<accession>A0AA46TER6</accession>
<feature type="domain" description="YdbS-like PH" evidence="3">
    <location>
        <begin position="78"/>
        <end position="153"/>
    </location>
</feature>
<evidence type="ECO:0000313" key="4">
    <source>
        <dbReference type="EMBL" id="UYM04012.1"/>
    </source>
</evidence>
<sequence>MALSKKLLVEGEREVLTLRTHVKTMILSVVLLIVLCAAGGFLVAIVPDGDQQQWVRIAVIVIVLVLIVWWGVIPLVKWATSTYSITNRRLVYQHGFIARKGRDVPLTRVNHVTFDKGVIDRIFRCGTLTVYDASEQPGMVLKDVPHVEDVHRTLNELVFDAHEGPHDEDNRPGGADDRTER</sequence>
<feature type="transmembrane region" description="Helical" evidence="2">
    <location>
        <begin position="57"/>
        <end position="79"/>
    </location>
</feature>
<dbReference type="EMBL" id="CP094970">
    <property type="protein sequence ID" value="UYM04012.1"/>
    <property type="molecule type" value="Genomic_DNA"/>
</dbReference>
<organism evidence="4 5">
    <name type="scientific">Solicola gregarius</name>
    <dbReference type="NCBI Taxonomy" id="2908642"/>
    <lineage>
        <taxon>Bacteria</taxon>
        <taxon>Bacillati</taxon>
        <taxon>Actinomycetota</taxon>
        <taxon>Actinomycetes</taxon>
        <taxon>Propionibacteriales</taxon>
        <taxon>Nocardioidaceae</taxon>
        <taxon>Solicola</taxon>
    </lineage>
</organism>
<feature type="transmembrane region" description="Helical" evidence="2">
    <location>
        <begin position="25"/>
        <end position="45"/>
    </location>
</feature>
<dbReference type="Proteomes" id="UP001164390">
    <property type="component" value="Chromosome"/>
</dbReference>
<dbReference type="Pfam" id="PF03703">
    <property type="entry name" value="bPH_2"/>
    <property type="match status" value="1"/>
</dbReference>
<evidence type="ECO:0000256" key="1">
    <source>
        <dbReference type="SAM" id="MobiDB-lite"/>
    </source>
</evidence>
<dbReference type="PANTHER" id="PTHR37938">
    <property type="entry name" value="BLL0215 PROTEIN"/>
    <property type="match status" value="1"/>
</dbReference>
<dbReference type="PANTHER" id="PTHR37938:SF1">
    <property type="entry name" value="BLL0215 PROTEIN"/>
    <property type="match status" value="1"/>
</dbReference>
<evidence type="ECO:0000256" key="2">
    <source>
        <dbReference type="SAM" id="Phobius"/>
    </source>
</evidence>
<feature type="region of interest" description="Disordered" evidence="1">
    <location>
        <begin position="161"/>
        <end position="181"/>
    </location>
</feature>
<keyword evidence="5" id="KW-1185">Reference proteome</keyword>
<dbReference type="AlphaFoldDB" id="A0AA46TER6"/>
<evidence type="ECO:0000259" key="3">
    <source>
        <dbReference type="Pfam" id="PF03703"/>
    </source>
</evidence>